<gene>
    <name evidence="2" type="ORF">VNO77_41458</name>
</gene>
<feature type="transmembrane region" description="Helical" evidence="1">
    <location>
        <begin position="53"/>
        <end position="72"/>
    </location>
</feature>
<keyword evidence="1" id="KW-1133">Transmembrane helix</keyword>
<sequence length="124" mass="14242">MSYTICHLYSKGDSLEDRELKTIESTPMSNRTSAGVPILRLSVMKILATTSSFLFFSLFSLPSLLSGFYHLFSDSLRSWLKLQFPLYCFFCTLSVFECASQRRKSLTSPSEPLCPYLYIYFDPL</sequence>
<dbReference type="Proteomes" id="UP001367508">
    <property type="component" value="Unassembled WGS sequence"/>
</dbReference>
<accession>A0AAN9JZ35</accession>
<evidence type="ECO:0000313" key="3">
    <source>
        <dbReference type="Proteomes" id="UP001367508"/>
    </source>
</evidence>
<evidence type="ECO:0000256" key="1">
    <source>
        <dbReference type="SAM" id="Phobius"/>
    </source>
</evidence>
<keyword evidence="3" id="KW-1185">Reference proteome</keyword>
<keyword evidence="1" id="KW-0812">Transmembrane</keyword>
<dbReference type="EMBL" id="JAYMYQ010000010">
    <property type="protein sequence ID" value="KAK7307950.1"/>
    <property type="molecule type" value="Genomic_DNA"/>
</dbReference>
<organism evidence="2 3">
    <name type="scientific">Canavalia gladiata</name>
    <name type="common">Sword bean</name>
    <name type="synonym">Dolichos gladiatus</name>
    <dbReference type="NCBI Taxonomy" id="3824"/>
    <lineage>
        <taxon>Eukaryota</taxon>
        <taxon>Viridiplantae</taxon>
        <taxon>Streptophyta</taxon>
        <taxon>Embryophyta</taxon>
        <taxon>Tracheophyta</taxon>
        <taxon>Spermatophyta</taxon>
        <taxon>Magnoliopsida</taxon>
        <taxon>eudicotyledons</taxon>
        <taxon>Gunneridae</taxon>
        <taxon>Pentapetalae</taxon>
        <taxon>rosids</taxon>
        <taxon>fabids</taxon>
        <taxon>Fabales</taxon>
        <taxon>Fabaceae</taxon>
        <taxon>Papilionoideae</taxon>
        <taxon>50 kb inversion clade</taxon>
        <taxon>NPAAA clade</taxon>
        <taxon>indigoferoid/millettioid clade</taxon>
        <taxon>Phaseoleae</taxon>
        <taxon>Canavalia</taxon>
    </lineage>
</organism>
<protein>
    <submittedName>
        <fullName evidence="2">Uncharacterized protein</fullName>
    </submittedName>
</protein>
<reference evidence="2 3" key="1">
    <citation type="submission" date="2024-01" db="EMBL/GenBank/DDBJ databases">
        <title>The genomes of 5 underutilized Papilionoideae crops provide insights into root nodulation and disease resistanc.</title>
        <authorList>
            <person name="Jiang F."/>
        </authorList>
    </citation>
    <scope>NUCLEOTIDE SEQUENCE [LARGE SCALE GENOMIC DNA]</scope>
    <source>
        <strain evidence="2">LVBAO_FW01</strain>
        <tissue evidence="2">Leaves</tissue>
    </source>
</reference>
<proteinExistence type="predicted"/>
<keyword evidence="1" id="KW-0472">Membrane</keyword>
<evidence type="ECO:0000313" key="2">
    <source>
        <dbReference type="EMBL" id="KAK7307950.1"/>
    </source>
</evidence>
<comment type="caution">
    <text evidence="2">The sequence shown here is derived from an EMBL/GenBank/DDBJ whole genome shotgun (WGS) entry which is preliminary data.</text>
</comment>
<dbReference type="AlphaFoldDB" id="A0AAN9JZ35"/>
<name>A0AAN9JZ35_CANGL</name>